<keyword evidence="4" id="KW-1185">Reference proteome</keyword>
<evidence type="ECO:0000313" key="3">
    <source>
        <dbReference type="EMBL" id="ROR81412.1"/>
    </source>
</evidence>
<gene>
    <name evidence="3" type="ORF">EDD42_1472</name>
</gene>
<evidence type="ECO:0000256" key="1">
    <source>
        <dbReference type="ARBA" id="ARBA00023277"/>
    </source>
</evidence>
<name>A0A3N2C1Q2_9MICO</name>
<dbReference type="Gene3D" id="3.20.20.150">
    <property type="entry name" value="Divalent-metal-dependent TIM barrel enzymes"/>
    <property type="match status" value="1"/>
</dbReference>
<dbReference type="PANTHER" id="PTHR12110:SF47">
    <property type="match status" value="1"/>
</dbReference>
<dbReference type="Proteomes" id="UP000266915">
    <property type="component" value="Unassembled WGS sequence"/>
</dbReference>
<comment type="caution">
    <text evidence="3">The sequence shown here is derived from an EMBL/GenBank/DDBJ whole genome shotgun (WGS) entry which is preliminary data.</text>
</comment>
<feature type="domain" description="Xylose isomerase-like TIM barrel" evidence="2">
    <location>
        <begin position="24"/>
        <end position="249"/>
    </location>
</feature>
<dbReference type="SUPFAM" id="SSF51658">
    <property type="entry name" value="Xylose isomerase-like"/>
    <property type="match status" value="1"/>
</dbReference>
<dbReference type="Pfam" id="PF01261">
    <property type="entry name" value="AP_endonuc_2"/>
    <property type="match status" value="1"/>
</dbReference>
<proteinExistence type="predicted"/>
<dbReference type="GO" id="GO:0016853">
    <property type="term" value="F:isomerase activity"/>
    <property type="evidence" value="ECO:0007669"/>
    <property type="project" value="UniProtKB-KW"/>
</dbReference>
<dbReference type="AlphaFoldDB" id="A0A3N2C1Q2"/>
<sequence length="286" mass="30828">MLALMIRHGMSTSCVYPLGTRRAFELAVEAGYDGVEVMVTQDRVTQDADALRALAAESGLDILSIHAPVLTRTAFVWGRDHREKLRRSAELAVAVGASTVVVHPPFRWQRRYAHAFVDLVAELTETHGLELAVENMACFQSRGLRVQPFAFGYDPAPLACAALTLDFSHAALAGEDSLEIATRYAGRLRHVHLCDGTAPSPRGAFLDEHLLPGDGEQPVAEVLELLRAADWSGSIVAEVHLPATGGDALRLAQLRASLAFAKRAFASTGENPKESPDAGGLPYRLA</sequence>
<keyword evidence="3" id="KW-0413">Isomerase</keyword>
<dbReference type="InterPro" id="IPR013022">
    <property type="entry name" value="Xyl_isomerase-like_TIM-brl"/>
</dbReference>
<dbReference type="InterPro" id="IPR050312">
    <property type="entry name" value="IolE/XylAMocC-like"/>
</dbReference>
<dbReference type="EMBL" id="RKHL01000001">
    <property type="protein sequence ID" value="ROR81412.1"/>
    <property type="molecule type" value="Genomic_DNA"/>
</dbReference>
<organism evidence="3 4">
    <name type="scientific">Plantibacter flavus</name>
    <dbReference type="NCBI Taxonomy" id="150123"/>
    <lineage>
        <taxon>Bacteria</taxon>
        <taxon>Bacillati</taxon>
        <taxon>Actinomycetota</taxon>
        <taxon>Actinomycetes</taxon>
        <taxon>Micrococcales</taxon>
        <taxon>Microbacteriaceae</taxon>
        <taxon>Plantibacter</taxon>
    </lineage>
</organism>
<protein>
    <submittedName>
        <fullName evidence="3">Sugar phosphate isomerase/epimerase</fullName>
    </submittedName>
</protein>
<evidence type="ECO:0000313" key="4">
    <source>
        <dbReference type="Proteomes" id="UP000266915"/>
    </source>
</evidence>
<dbReference type="PANTHER" id="PTHR12110">
    <property type="entry name" value="HYDROXYPYRUVATE ISOMERASE"/>
    <property type="match status" value="1"/>
</dbReference>
<reference evidence="3 4" key="1">
    <citation type="submission" date="2018-11" db="EMBL/GenBank/DDBJ databases">
        <title>Sequencing the genomes of 1000 actinobacteria strains.</title>
        <authorList>
            <person name="Klenk H.-P."/>
        </authorList>
    </citation>
    <scope>NUCLEOTIDE SEQUENCE [LARGE SCALE GENOMIC DNA]</scope>
    <source>
        <strain evidence="3 4">DSM 14012</strain>
    </source>
</reference>
<evidence type="ECO:0000259" key="2">
    <source>
        <dbReference type="Pfam" id="PF01261"/>
    </source>
</evidence>
<keyword evidence="1" id="KW-0119">Carbohydrate metabolism</keyword>
<accession>A0A3N2C1Q2</accession>
<dbReference type="InterPro" id="IPR036237">
    <property type="entry name" value="Xyl_isomerase-like_sf"/>
</dbReference>